<comment type="caution">
    <text evidence="2">The sequence shown here is derived from an EMBL/GenBank/DDBJ whole genome shotgun (WGS) entry which is preliminary data.</text>
</comment>
<proteinExistence type="predicted"/>
<name>A0ABR9BLC6_9GAMM</name>
<dbReference type="EMBL" id="JACYTP010000006">
    <property type="protein sequence ID" value="MBD8513358.1"/>
    <property type="molecule type" value="Genomic_DNA"/>
</dbReference>
<keyword evidence="3" id="KW-1185">Reference proteome</keyword>
<dbReference type="Proteomes" id="UP000649768">
    <property type="component" value="Unassembled WGS sequence"/>
</dbReference>
<organism evidence="2 3">
    <name type="scientific">Photobacterium arenosum</name>
    <dbReference type="NCBI Taxonomy" id="2774143"/>
    <lineage>
        <taxon>Bacteria</taxon>
        <taxon>Pseudomonadati</taxon>
        <taxon>Pseudomonadota</taxon>
        <taxon>Gammaproteobacteria</taxon>
        <taxon>Vibrionales</taxon>
        <taxon>Vibrionaceae</taxon>
        <taxon>Photobacterium</taxon>
    </lineage>
</organism>
<evidence type="ECO:0000313" key="3">
    <source>
        <dbReference type="Proteomes" id="UP000649768"/>
    </source>
</evidence>
<evidence type="ECO:0000313" key="2">
    <source>
        <dbReference type="EMBL" id="MBD8513358.1"/>
    </source>
</evidence>
<protein>
    <submittedName>
        <fullName evidence="2">Uncharacterized protein</fullName>
    </submittedName>
</protein>
<reference evidence="2 3" key="1">
    <citation type="submission" date="2020-09" db="EMBL/GenBank/DDBJ databases">
        <title>Photobacterium sp. CAU 1568 isolated from sand of Sido Beach.</title>
        <authorList>
            <person name="Kim W."/>
        </authorList>
    </citation>
    <scope>NUCLEOTIDE SEQUENCE [LARGE SCALE GENOMIC DNA]</scope>
    <source>
        <strain evidence="2 3">CAU 1568</strain>
    </source>
</reference>
<gene>
    <name evidence="2" type="ORF">IFO68_11795</name>
</gene>
<sequence>MKLFISVFLLISSSFVFAGSVTGTVSRIIVRDDGLHYVYINGEILNRAECAKDYKYWMIKDENSTYGKSQYSLLLAAKASGKAVYIEGAGTCMRWGDGEDIKYVSFN</sequence>
<keyword evidence="1" id="KW-0732">Signal</keyword>
<evidence type="ECO:0000256" key="1">
    <source>
        <dbReference type="SAM" id="SignalP"/>
    </source>
</evidence>
<feature type="signal peptide" evidence="1">
    <location>
        <begin position="1"/>
        <end position="18"/>
    </location>
</feature>
<feature type="chain" id="PRO_5046541819" evidence="1">
    <location>
        <begin position="19"/>
        <end position="107"/>
    </location>
</feature>
<accession>A0ABR9BLC6</accession>